<dbReference type="CDD" id="cd16350">
    <property type="entry name" value="VOC_like"/>
    <property type="match status" value="1"/>
</dbReference>
<evidence type="ECO:0000256" key="2">
    <source>
        <dbReference type="ARBA" id="ARBA00022964"/>
    </source>
</evidence>
<keyword evidence="2" id="KW-0223">Dioxygenase</keyword>
<evidence type="ECO:0000256" key="6">
    <source>
        <dbReference type="ARBA" id="ARBA00035023"/>
    </source>
</evidence>
<dbReference type="EC" id="1.13.11.93" evidence="6"/>
<keyword evidence="8" id="KW-1133">Transmembrane helix</keyword>
<evidence type="ECO:0000256" key="8">
    <source>
        <dbReference type="SAM" id="Phobius"/>
    </source>
</evidence>
<dbReference type="AlphaFoldDB" id="A0A834WNY2"/>
<dbReference type="OrthoDB" id="1908993at2759"/>
<gene>
    <name evidence="9" type="ORF">G2W53_020596</name>
</gene>
<proteinExistence type="inferred from homology"/>
<evidence type="ECO:0000256" key="7">
    <source>
        <dbReference type="ARBA" id="ARBA00035045"/>
    </source>
</evidence>
<name>A0A834WNY2_9FABA</name>
<evidence type="ECO:0000256" key="3">
    <source>
        <dbReference type="ARBA" id="ARBA00023002"/>
    </source>
</evidence>
<evidence type="ECO:0000256" key="5">
    <source>
        <dbReference type="ARBA" id="ARBA00035013"/>
    </source>
</evidence>
<keyword evidence="4" id="KW-0408">Iron</keyword>
<evidence type="ECO:0000313" key="10">
    <source>
        <dbReference type="Proteomes" id="UP000634136"/>
    </source>
</evidence>
<evidence type="ECO:0000256" key="4">
    <source>
        <dbReference type="ARBA" id="ARBA00023004"/>
    </source>
</evidence>
<keyword evidence="8" id="KW-0812">Transmembrane</keyword>
<dbReference type="InterPro" id="IPR009770">
    <property type="entry name" value="HGLS"/>
</dbReference>
<accession>A0A834WNY2</accession>
<sequence>MVMLQKVKVVPESSLYQCFARFQCCHHTCIICCILVFGQVNGSLSHDGCCHIFLPILLLLFSQFLEPCRVAYELEATLPCVTILLTIIIVFCQLVIFLVFAPFEALISVSTVTTIANALFTEGSDRVTPLSQRSQILLELVEFGATFDSIPFFQLSPKFSRGPGKHKRFCKILRHRVSYPRFYHRVHRLPHLELGFIIGLLYCSIYKIQLIFCLQSSLYRQTPGDKVASYQWRGYEGHAYLFDCLPEISPKVFEFAVLQFLQSSWIKFRSLERKALIPSYNPKDLMQKVNGYGIDSMASFFLDYGYTTQEELRFPAKKLKALWFSPPQDSFAGSGSGIHGPLPRIFISELLVDQMSPQTQEIIRKYTGTSGNGNKYAAIASCLGISTWEKPLYSEYQQLASESEYAAWTVTNGYALNHVTISTHRLKSHLRNIKNLNQFIEDNNIRLNSEGGVLKVSPDGLLLQSSTVADSIPFQFSDGITKSVPCSYIEFAERLVLHQYRNLPETEISNVMLVFMSLNRLRSFIGGTVLRLEMLTRSLKAHPRCSKAEQAHKKADPSPETLWRKRMALYFTLELECSVYSAPTLYLGSELC</sequence>
<comment type="caution">
    <text evidence="9">The sequence shown here is derived from an EMBL/GenBank/DDBJ whole genome shotgun (WGS) entry which is preliminary data.</text>
</comment>
<dbReference type="Proteomes" id="UP000634136">
    <property type="component" value="Unassembled WGS sequence"/>
</dbReference>
<dbReference type="GO" id="GO:0051213">
    <property type="term" value="F:dioxygenase activity"/>
    <property type="evidence" value="ECO:0007669"/>
    <property type="project" value="UniProtKB-KW"/>
</dbReference>
<dbReference type="PANTHER" id="PTHR31136:SF5">
    <property type="entry name" value="2-OXOADIPATE DIOXYGENASE_DECARBOXYLASE, CHLOROPLASTIC"/>
    <property type="match status" value="1"/>
</dbReference>
<dbReference type="EMBL" id="JAAIUW010000006">
    <property type="protein sequence ID" value="KAF7829432.1"/>
    <property type="molecule type" value="Genomic_DNA"/>
</dbReference>
<keyword evidence="3" id="KW-0560">Oxidoreductase</keyword>
<dbReference type="Pfam" id="PF07063">
    <property type="entry name" value="HGLS"/>
    <property type="match status" value="1"/>
</dbReference>
<evidence type="ECO:0000313" key="9">
    <source>
        <dbReference type="EMBL" id="KAF7829432.1"/>
    </source>
</evidence>
<comment type="cofactor">
    <cofactor evidence="1">
        <name>Fe(2+)</name>
        <dbReference type="ChEBI" id="CHEBI:29033"/>
    </cofactor>
</comment>
<protein>
    <recommendedName>
        <fullName evidence="6">2-oxoadipate dioxygenase/decarboxylase</fullName>
        <ecNumber evidence="6">1.13.11.93</ecNumber>
    </recommendedName>
    <alternativeName>
        <fullName evidence="7">2-hydroxyglutarate synthase</fullName>
    </alternativeName>
</protein>
<dbReference type="PANTHER" id="PTHR31136">
    <property type="entry name" value="DUF1338 DOMAIN-CONTAINING PROTEIN"/>
    <property type="match status" value="1"/>
</dbReference>
<dbReference type="SMART" id="SM01150">
    <property type="entry name" value="DUF1338"/>
    <property type="match status" value="1"/>
</dbReference>
<comment type="similarity">
    <text evidence="5">Belongs to the 2-oxoadipate dioxygenase/decarboxylase family.</text>
</comment>
<evidence type="ECO:0000256" key="1">
    <source>
        <dbReference type="ARBA" id="ARBA00001954"/>
    </source>
</evidence>
<organism evidence="9 10">
    <name type="scientific">Senna tora</name>
    <dbReference type="NCBI Taxonomy" id="362788"/>
    <lineage>
        <taxon>Eukaryota</taxon>
        <taxon>Viridiplantae</taxon>
        <taxon>Streptophyta</taxon>
        <taxon>Embryophyta</taxon>
        <taxon>Tracheophyta</taxon>
        <taxon>Spermatophyta</taxon>
        <taxon>Magnoliopsida</taxon>
        <taxon>eudicotyledons</taxon>
        <taxon>Gunneridae</taxon>
        <taxon>Pentapetalae</taxon>
        <taxon>rosids</taxon>
        <taxon>fabids</taxon>
        <taxon>Fabales</taxon>
        <taxon>Fabaceae</taxon>
        <taxon>Caesalpinioideae</taxon>
        <taxon>Cassia clade</taxon>
        <taxon>Senna</taxon>
    </lineage>
</organism>
<feature type="transmembrane region" description="Helical" evidence="8">
    <location>
        <begin position="76"/>
        <end position="100"/>
    </location>
</feature>
<keyword evidence="10" id="KW-1185">Reference proteome</keyword>
<reference evidence="9" key="1">
    <citation type="submission" date="2020-09" db="EMBL/GenBank/DDBJ databases">
        <title>Genome-Enabled Discovery of Anthraquinone Biosynthesis in Senna tora.</title>
        <authorList>
            <person name="Kang S.-H."/>
            <person name="Pandey R.P."/>
            <person name="Lee C.-M."/>
            <person name="Sim J.-S."/>
            <person name="Jeong J.-T."/>
            <person name="Choi B.-S."/>
            <person name="Jung M."/>
            <person name="Ginzburg D."/>
            <person name="Zhao K."/>
            <person name="Won S.Y."/>
            <person name="Oh T.-J."/>
            <person name="Yu Y."/>
            <person name="Kim N.-H."/>
            <person name="Lee O.R."/>
            <person name="Lee T.-H."/>
            <person name="Bashyal P."/>
            <person name="Kim T.-S."/>
            <person name="Lee W.-H."/>
            <person name="Kawkins C."/>
            <person name="Kim C.-K."/>
            <person name="Kim J.S."/>
            <person name="Ahn B.O."/>
            <person name="Rhee S.Y."/>
            <person name="Sohng J.K."/>
        </authorList>
    </citation>
    <scope>NUCLEOTIDE SEQUENCE</scope>
    <source>
        <tissue evidence="9">Leaf</tissue>
    </source>
</reference>
<dbReference type="Gene3D" id="3.10.180.50">
    <property type="match status" value="1"/>
</dbReference>
<keyword evidence="8" id="KW-0472">Membrane</keyword>